<reference evidence="3" key="1">
    <citation type="submission" date="2013-09" db="EMBL/GenBank/DDBJ databases">
        <title>Corchorus olitorius genome sequencing.</title>
        <authorList>
            <person name="Alam M."/>
            <person name="Haque M.S."/>
            <person name="Islam M.S."/>
            <person name="Emdad E.M."/>
            <person name="Islam M.M."/>
            <person name="Ahmed B."/>
            <person name="Halim A."/>
            <person name="Hossen Q.M.M."/>
            <person name="Hossain M.Z."/>
            <person name="Ahmed R."/>
            <person name="Khan M.M."/>
            <person name="Islam R."/>
            <person name="Rashid M.M."/>
            <person name="Khan S.A."/>
            <person name="Rahman M.S."/>
            <person name="Alam M."/>
            <person name="Yahiya A.S."/>
            <person name="Khan M.S."/>
            <person name="Azam M.S."/>
            <person name="Haque T."/>
            <person name="Lashkar M.Z.H."/>
            <person name="Akhand A.I."/>
            <person name="Morshed G."/>
            <person name="Roy S."/>
            <person name="Uddin K.S."/>
            <person name="Rabeya T."/>
            <person name="Hossain A.S."/>
            <person name="Chowdhury A."/>
            <person name="Snigdha A.R."/>
            <person name="Mortoza M.S."/>
            <person name="Matin S.A."/>
            <person name="Hoque S.M.E."/>
            <person name="Islam M.K."/>
            <person name="Roy D.K."/>
            <person name="Haider R."/>
            <person name="Moosa M.M."/>
            <person name="Elias S.M."/>
            <person name="Hasan A.M."/>
            <person name="Jahan S."/>
            <person name="Shafiuddin M."/>
            <person name="Mahmood N."/>
            <person name="Shommy N.S."/>
        </authorList>
    </citation>
    <scope>NUCLEOTIDE SEQUENCE [LARGE SCALE GENOMIC DNA]</scope>
    <source>
        <strain evidence="3">cv. O-4</strain>
    </source>
</reference>
<organism evidence="2 3">
    <name type="scientific">Corchorus olitorius</name>
    <dbReference type="NCBI Taxonomy" id="93759"/>
    <lineage>
        <taxon>Eukaryota</taxon>
        <taxon>Viridiplantae</taxon>
        <taxon>Streptophyta</taxon>
        <taxon>Embryophyta</taxon>
        <taxon>Tracheophyta</taxon>
        <taxon>Spermatophyta</taxon>
        <taxon>Magnoliopsida</taxon>
        <taxon>eudicotyledons</taxon>
        <taxon>Gunneridae</taxon>
        <taxon>Pentapetalae</taxon>
        <taxon>rosids</taxon>
        <taxon>malvids</taxon>
        <taxon>Malvales</taxon>
        <taxon>Malvaceae</taxon>
        <taxon>Grewioideae</taxon>
        <taxon>Apeibeae</taxon>
        <taxon>Corchorus</taxon>
    </lineage>
</organism>
<evidence type="ECO:0000313" key="3">
    <source>
        <dbReference type="Proteomes" id="UP000187203"/>
    </source>
</evidence>
<proteinExistence type="predicted"/>
<accession>A0A1R3JAS3</accession>
<sequence length="108" mass="11914">MEGNLQPNKAQVGNEEKSIENLLAESVGGENPMEKHTETTVEETPMKMKMQCGQEGKSEKTFEAPNPNTRLCVTCAMCVVLEKSIWTKPRKEGNLHLGSMIGAEKSSF</sequence>
<evidence type="ECO:0000256" key="1">
    <source>
        <dbReference type="SAM" id="MobiDB-lite"/>
    </source>
</evidence>
<comment type="caution">
    <text evidence="2">The sequence shown here is derived from an EMBL/GenBank/DDBJ whole genome shotgun (WGS) entry which is preliminary data.</text>
</comment>
<keyword evidence="3" id="KW-1185">Reference proteome</keyword>
<protein>
    <submittedName>
        <fullName evidence="2">Uncharacterized protein</fullName>
    </submittedName>
</protein>
<evidence type="ECO:0000313" key="2">
    <source>
        <dbReference type="EMBL" id="OMO91890.1"/>
    </source>
</evidence>
<dbReference type="Proteomes" id="UP000187203">
    <property type="component" value="Unassembled WGS sequence"/>
</dbReference>
<dbReference type="AlphaFoldDB" id="A0A1R3JAS3"/>
<feature type="compositionally biased region" description="Polar residues" evidence="1">
    <location>
        <begin position="1"/>
        <end position="11"/>
    </location>
</feature>
<dbReference type="EMBL" id="AWUE01016410">
    <property type="protein sequence ID" value="OMO91890.1"/>
    <property type="molecule type" value="Genomic_DNA"/>
</dbReference>
<feature type="region of interest" description="Disordered" evidence="1">
    <location>
        <begin position="1"/>
        <end position="65"/>
    </location>
</feature>
<gene>
    <name evidence="2" type="ORF">COLO4_18034</name>
</gene>
<name>A0A1R3JAS3_9ROSI</name>